<dbReference type="Gene3D" id="2.60.210.10">
    <property type="entry name" value="Apoptosis, Tumor Necrosis Factor Receptor Associated Protein 2, Chain A"/>
    <property type="match status" value="1"/>
</dbReference>
<dbReference type="GO" id="GO:0004843">
    <property type="term" value="F:cysteine-type deubiquitinase activity"/>
    <property type="evidence" value="ECO:0007669"/>
    <property type="project" value="InterPro"/>
</dbReference>
<dbReference type="InterPro" id="IPR038765">
    <property type="entry name" value="Papain-like_cys_pep_sf"/>
</dbReference>
<gene>
    <name evidence="4" type="ORF">EXIGLDRAFT_725652</name>
</gene>
<dbReference type="Pfam" id="PF22486">
    <property type="entry name" value="MATH_2"/>
    <property type="match status" value="1"/>
</dbReference>
<dbReference type="PROSITE" id="PS50144">
    <property type="entry name" value="MATH"/>
    <property type="match status" value="1"/>
</dbReference>
<dbReference type="Proteomes" id="UP000077266">
    <property type="component" value="Unassembled WGS sequence"/>
</dbReference>
<dbReference type="Pfam" id="PF12436">
    <property type="entry name" value="USP7_ICP0_bdg"/>
    <property type="match status" value="1"/>
</dbReference>
<name>A0A165Q7B0_EXIGL</name>
<dbReference type="GO" id="GO:0005829">
    <property type="term" value="C:cytosol"/>
    <property type="evidence" value="ECO:0007669"/>
    <property type="project" value="TreeGrafter"/>
</dbReference>
<dbReference type="PANTHER" id="PTHR24006">
    <property type="entry name" value="UBIQUITIN CARBOXYL-TERMINAL HYDROLASE"/>
    <property type="match status" value="1"/>
</dbReference>
<dbReference type="STRING" id="1314781.A0A165Q7B0"/>
<dbReference type="Gene3D" id="3.10.20.90">
    <property type="entry name" value="Phosphatidylinositol 3-kinase Catalytic Subunit, Chain A, domain 1"/>
    <property type="match status" value="1"/>
</dbReference>
<evidence type="ECO:0000259" key="2">
    <source>
        <dbReference type="PROSITE" id="PS50144"/>
    </source>
</evidence>
<dbReference type="PROSITE" id="PS50235">
    <property type="entry name" value="USP_3"/>
    <property type="match status" value="1"/>
</dbReference>
<dbReference type="EMBL" id="KV425884">
    <property type="protein sequence ID" value="KZW03193.1"/>
    <property type="molecule type" value="Genomic_DNA"/>
</dbReference>
<dbReference type="InterPro" id="IPR024729">
    <property type="entry name" value="USP7_ICP0-binding_dom"/>
</dbReference>
<organism evidence="4 5">
    <name type="scientific">Exidia glandulosa HHB12029</name>
    <dbReference type="NCBI Taxonomy" id="1314781"/>
    <lineage>
        <taxon>Eukaryota</taxon>
        <taxon>Fungi</taxon>
        <taxon>Dikarya</taxon>
        <taxon>Basidiomycota</taxon>
        <taxon>Agaricomycotina</taxon>
        <taxon>Agaricomycetes</taxon>
        <taxon>Auriculariales</taxon>
        <taxon>Exidiaceae</taxon>
        <taxon>Exidia</taxon>
    </lineage>
</organism>
<dbReference type="Gene3D" id="3.90.70.10">
    <property type="entry name" value="Cysteine proteinases"/>
    <property type="match status" value="1"/>
</dbReference>
<protein>
    <submittedName>
        <fullName evidence="4">Cysteine proteinase</fullName>
    </submittedName>
</protein>
<dbReference type="PANTHER" id="PTHR24006:SF644">
    <property type="entry name" value="UBIQUITIN CARBOXYL-TERMINAL HYDROLASE 7"/>
    <property type="match status" value="1"/>
</dbReference>
<dbReference type="InterPro" id="IPR002083">
    <property type="entry name" value="MATH/TRAF_dom"/>
</dbReference>
<dbReference type="InParanoid" id="A0A165Q7B0"/>
<dbReference type="SUPFAM" id="SSF49599">
    <property type="entry name" value="TRAF domain-like"/>
    <property type="match status" value="1"/>
</dbReference>
<dbReference type="SUPFAM" id="SSF54001">
    <property type="entry name" value="Cysteine proteinases"/>
    <property type="match status" value="1"/>
</dbReference>
<evidence type="ECO:0000259" key="3">
    <source>
        <dbReference type="PROSITE" id="PS50235"/>
    </source>
</evidence>
<reference evidence="4 5" key="1">
    <citation type="journal article" date="2016" name="Mol. Biol. Evol.">
        <title>Comparative Genomics of Early-Diverging Mushroom-Forming Fungi Provides Insights into the Origins of Lignocellulose Decay Capabilities.</title>
        <authorList>
            <person name="Nagy L.G."/>
            <person name="Riley R."/>
            <person name="Tritt A."/>
            <person name="Adam C."/>
            <person name="Daum C."/>
            <person name="Floudas D."/>
            <person name="Sun H."/>
            <person name="Yadav J.S."/>
            <person name="Pangilinan J."/>
            <person name="Larsson K.H."/>
            <person name="Matsuura K."/>
            <person name="Barry K."/>
            <person name="Labutti K."/>
            <person name="Kuo R."/>
            <person name="Ohm R.A."/>
            <person name="Bhattacharya S.S."/>
            <person name="Shirouzu T."/>
            <person name="Yoshinaga Y."/>
            <person name="Martin F.M."/>
            <person name="Grigoriev I.V."/>
            <person name="Hibbett D.S."/>
        </authorList>
    </citation>
    <scope>NUCLEOTIDE SEQUENCE [LARGE SCALE GENOMIC DNA]</scope>
    <source>
        <strain evidence="4 5">HHB12029</strain>
    </source>
</reference>
<dbReference type="AlphaFoldDB" id="A0A165Q7B0"/>
<evidence type="ECO:0000313" key="5">
    <source>
        <dbReference type="Proteomes" id="UP000077266"/>
    </source>
</evidence>
<dbReference type="OrthoDB" id="289038at2759"/>
<dbReference type="InterPro" id="IPR001394">
    <property type="entry name" value="Peptidase_C19_UCH"/>
</dbReference>
<sequence>MPPLELPSPANSVLPTYDDAPPDYGAVPVSVHDTNEFVRYHFPPLQGQEEIELKVFRWYLRNSSWARLEASATPLQGPDFECGGAKWKILAYPGGVRGAPGNVSLFLVWNGLQARPQDKKTYTCAQFAFCMCNPSDPTVFETQNAQHRFTHAQPQWGFARYVANDALRATTEQRSKPILENDTLDIIVFVRVLRDPTGVLMHDFRDYDSKAVTGYVPLVNQGATDYLNAMLCTLFMNSYYRKLVYNIPTQGANPTESTAYALQRLFYRMQTNSSAVSTTELTKTFGWRAIDAFTPRDVFDFNSNLQERLEQEMKNTPDEGFIERLLYVRCETTRECIASPAEHRTVETTRVAQLKLPVAGMDTIYGALRELAYPHTSPCPLCPTSLPSRDNSATSRTRITHLPPILTLALDRFLPTENAIGSTRGRQRRPELLNYPPTLDMAEFIDDPAGQLSGPVVYNLAGIIVHESVVSDRGYHYAMLRGPGSGASVTGQQGGRWFKFDDERVVPALERDALEAFYGDRSAAAYGLVYIRAVEEPKVLCPVVDLDVPPHIRENIEAPIIPAVVPPAGGSRPSITSLPDRPAYEVSVRVVTDDMFKRHQGFDLVALDSSDIPRVTARWDERLGDVRQRFAQSVWRAKTQHGIRLRVVIQRQNKTCRPAWALAKLDDSMTMQQIKEKWGSARERSLVFYIEQITAATATLDPGKSLIFLKQFDYRSQTLRGFASVYITRSEPVRSLNRIICELLSTSTRTSVFAYYEEIQPVMVEPMSLNTTFQEAEIDTGDVICFEQLDDDDGLMPPPSRRTHFRNALSFYRYLMSTASADMATTRSTSRLS</sequence>
<keyword evidence="5" id="KW-1185">Reference proteome</keyword>
<dbReference type="Pfam" id="PF00443">
    <property type="entry name" value="UCH"/>
    <property type="match status" value="1"/>
</dbReference>
<dbReference type="InterPro" id="IPR028889">
    <property type="entry name" value="USP"/>
</dbReference>
<accession>A0A165Q7B0</accession>
<feature type="domain" description="MATH" evidence="2">
    <location>
        <begin position="53"/>
        <end position="190"/>
    </location>
</feature>
<dbReference type="GO" id="GO:0016579">
    <property type="term" value="P:protein deubiquitination"/>
    <property type="evidence" value="ECO:0007669"/>
    <property type="project" value="InterPro"/>
</dbReference>
<dbReference type="InterPro" id="IPR008974">
    <property type="entry name" value="TRAF-like"/>
</dbReference>
<dbReference type="GO" id="GO:0031647">
    <property type="term" value="P:regulation of protein stability"/>
    <property type="evidence" value="ECO:0007669"/>
    <property type="project" value="TreeGrafter"/>
</dbReference>
<feature type="domain" description="USP" evidence="3">
    <location>
        <begin position="216"/>
        <end position="533"/>
    </location>
</feature>
<evidence type="ECO:0000256" key="1">
    <source>
        <dbReference type="ARBA" id="ARBA00022786"/>
    </source>
</evidence>
<evidence type="ECO:0000313" key="4">
    <source>
        <dbReference type="EMBL" id="KZW03193.1"/>
    </source>
</evidence>
<dbReference type="GO" id="GO:0005634">
    <property type="term" value="C:nucleus"/>
    <property type="evidence" value="ECO:0007669"/>
    <property type="project" value="TreeGrafter"/>
</dbReference>
<dbReference type="InterPro" id="IPR050164">
    <property type="entry name" value="Peptidase_C19"/>
</dbReference>
<proteinExistence type="predicted"/>
<keyword evidence="1" id="KW-0833">Ubl conjugation pathway</keyword>